<protein>
    <recommendedName>
        <fullName evidence="4">SMP domain-containing protein</fullName>
    </recommendedName>
</protein>
<reference evidence="2 3" key="1">
    <citation type="submission" date="2019-02" db="EMBL/GenBank/DDBJ databases">
        <title>Genome sequencing of the rare red list fungi Antrodiella citrinella (Flaviporus citrinellus).</title>
        <authorList>
            <person name="Buettner E."/>
            <person name="Kellner H."/>
        </authorList>
    </citation>
    <scope>NUCLEOTIDE SEQUENCE [LARGE SCALE GENOMIC DNA]</scope>
    <source>
        <strain evidence="2 3">DSM 108506</strain>
    </source>
</reference>
<dbReference type="AlphaFoldDB" id="A0A4S4LZ87"/>
<name>A0A4S4LZ87_9APHY</name>
<organism evidence="2 3">
    <name type="scientific">Antrodiella citrinella</name>
    <dbReference type="NCBI Taxonomy" id="2447956"/>
    <lineage>
        <taxon>Eukaryota</taxon>
        <taxon>Fungi</taxon>
        <taxon>Dikarya</taxon>
        <taxon>Basidiomycota</taxon>
        <taxon>Agaricomycotina</taxon>
        <taxon>Agaricomycetes</taxon>
        <taxon>Polyporales</taxon>
        <taxon>Steccherinaceae</taxon>
        <taxon>Antrodiella</taxon>
    </lineage>
</organism>
<feature type="region of interest" description="Disordered" evidence="1">
    <location>
        <begin position="244"/>
        <end position="263"/>
    </location>
</feature>
<feature type="region of interest" description="Disordered" evidence="1">
    <location>
        <begin position="331"/>
        <end position="352"/>
    </location>
</feature>
<evidence type="ECO:0000313" key="2">
    <source>
        <dbReference type="EMBL" id="THH17974.1"/>
    </source>
</evidence>
<dbReference type="EMBL" id="SGPM01000617">
    <property type="protein sequence ID" value="THH17974.1"/>
    <property type="molecule type" value="Genomic_DNA"/>
</dbReference>
<sequence length="352" mass="36675">MSTNGPTVANVARDDATRFGVAPVDLKNISEVEARRLMSEEHKALGYRPPPGSLAAEAQAAASKHQNTVSCGITAEQIRLAALADAERIKKEREAQESGSADSIDLTKVGEAEARRLMSEEHKALGHRPPPGSLAAQAQAAAAKHSKGNGIGHTATSDLQPATVEDAAKIENVTAVLAGIDLKFIGDVEARKIMSEEHKALGYRPPPGSLAAEAQAAAAKHPHSSAGLDPTLLTKAAIADAKKIESTRRSSGGSASSERPLNLKTITAEEALQLQSEEQKILGLPPPAEAQSAVDKRADIPVTKEMAAEIQSDEQKALGHRPEPDSIAAVAQSLADKNGNDGGERTLGEAGL</sequence>
<feature type="compositionally biased region" description="Low complexity" evidence="1">
    <location>
        <begin position="249"/>
        <end position="259"/>
    </location>
</feature>
<dbReference type="Proteomes" id="UP000308730">
    <property type="component" value="Unassembled WGS sequence"/>
</dbReference>
<gene>
    <name evidence="2" type="ORF">EUX98_g9031</name>
</gene>
<proteinExistence type="predicted"/>
<evidence type="ECO:0000256" key="1">
    <source>
        <dbReference type="SAM" id="MobiDB-lite"/>
    </source>
</evidence>
<evidence type="ECO:0000313" key="3">
    <source>
        <dbReference type="Proteomes" id="UP000308730"/>
    </source>
</evidence>
<feature type="region of interest" description="Disordered" evidence="1">
    <location>
        <begin position="123"/>
        <end position="157"/>
    </location>
</feature>
<dbReference type="OrthoDB" id="2799468at2759"/>
<keyword evidence="3" id="KW-1185">Reference proteome</keyword>
<feature type="compositionally biased region" description="Basic and acidic residues" evidence="1">
    <location>
        <begin position="338"/>
        <end position="352"/>
    </location>
</feature>
<feature type="region of interest" description="Disordered" evidence="1">
    <location>
        <begin position="200"/>
        <end position="230"/>
    </location>
</feature>
<accession>A0A4S4LZ87</accession>
<comment type="caution">
    <text evidence="2">The sequence shown here is derived from an EMBL/GenBank/DDBJ whole genome shotgun (WGS) entry which is preliminary data.</text>
</comment>
<evidence type="ECO:0008006" key="4">
    <source>
        <dbReference type="Google" id="ProtNLM"/>
    </source>
</evidence>